<dbReference type="VEuPathDB" id="TriTrypDB:TcBrA4_0118690"/>
<reference evidence="3 4" key="1">
    <citation type="journal article" date="2018" name="Microb. Genom.">
        <title>Expanding an expanded genome: long-read sequencing of Trypanosoma cruzi.</title>
        <authorList>
            <person name="Berna L."/>
            <person name="Rodriguez M."/>
            <person name="Chiribao M.L."/>
            <person name="Parodi-Talice A."/>
            <person name="Pita S."/>
            <person name="Rijo G."/>
            <person name="Alvarez-Valin F."/>
            <person name="Robello C."/>
        </authorList>
    </citation>
    <scope>NUCLEOTIDE SEQUENCE [LARGE SCALE GENOMIC DNA]</scope>
    <source>
        <strain evidence="3 4">Dm28c</strain>
    </source>
</reference>
<dbReference type="VEuPathDB" id="TriTrypDB:BCY84_02024"/>
<feature type="transmembrane region" description="Helical" evidence="2">
    <location>
        <begin position="346"/>
        <end position="366"/>
    </location>
</feature>
<dbReference type="VEuPathDB" id="TriTrypDB:C3747_158g62"/>
<feature type="transmembrane region" description="Helical" evidence="2">
    <location>
        <begin position="94"/>
        <end position="111"/>
    </location>
</feature>
<dbReference type="VEuPathDB" id="TriTrypDB:ECC02_004764"/>
<dbReference type="InterPro" id="IPR036259">
    <property type="entry name" value="MFS_trans_sf"/>
</dbReference>
<dbReference type="VEuPathDB" id="TriTrypDB:Tc_MARK_5826"/>
<feature type="compositionally biased region" description="Basic and acidic residues" evidence="1">
    <location>
        <begin position="566"/>
        <end position="581"/>
    </location>
</feature>
<keyword evidence="2" id="KW-1133">Transmembrane helix</keyword>
<accession>A0A2V2VG74</accession>
<feature type="transmembrane region" description="Helical" evidence="2">
    <location>
        <begin position="30"/>
        <end position="49"/>
    </location>
</feature>
<proteinExistence type="predicted"/>
<dbReference type="EMBL" id="PRFA01000026">
    <property type="protein sequence ID" value="PWU94432.1"/>
    <property type="molecule type" value="Genomic_DNA"/>
</dbReference>
<dbReference type="VEuPathDB" id="TriTrypDB:TcG_05308"/>
<dbReference type="VEuPathDB" id="TriTrypDB:C4B63_26g291"/>
<feature type="transmembrane region" description="Helical" evidence="2">
    <location>
        <begin position="436"/>
        <end position="459"/>
    </location>
</feature>
<dbReference type="VEuPathDB" id="TriTrypDB:TcCLB.506509.10"/>
<feature type="transmembrane region" description="Helical" evidence="2">
    <location>
        <begin position="378"/>
        <end position="398"/>
    </location>
</feature>
<evidence type="ECO:0008006" key="5">
    <source>
        <dbReference type="Google" id="ProtNLM"/>
    </source>
</evidence>
<dbReference type="AlphaFoldDB" id="A0A2V2VG74"/>
<feature type="transmembrane region" description="Helical" evidence="2">
    <location>
        <begin position="500"/>
        <end position="523"/>
    </location>
</feature>
<dbReference type="SUPFAM" id="SSF103473">
    <property type="entry name" value="MFS general substrate transporter"/>
    <property type="match status" value="1"/>
</dbReference>
<dbReference type="VEuPathDB" id="TriTrypDB:TCDM_03081"/>
<sequence length="581" mass="63964">MSENARGSSHAQSTFRGDWEALHNPNVRRVLIFCFANGACFSLWLSQVFQVLISRTFGDTTVGWLSATSCTAQVVGAVIAGLSDDLPRQTIIRLGAFSGITAAALSIYALSVLQVHIFFFASVLWGMFSGMVSTGVEVLFADSVETGRRDFVYNLKWANQTLCDCIGSATSLLLLVKLGNEWKLSSMKVLVYTGVSLHPIAQLLLFTLKDKYVLDEITGGHVPQCAFVVEDTDAPDLTTKPKLLPVTSESFMDSKESLESLRQPLVSENGMKSEDLSSVSVISRSVASAGAVVLQHEAVIAQLTMRSAQKYHEYIEAQERRNPAARLVAAVWHHATKLCEWSTVPYLLCLCDFLLAFGSGMTMRYIPLFFVNDYRMTPVLLLSASIVSSITTATLSFLVRYMGERFVSRVAAAFSARFIGTTLLLLMGVTHLHLSILVPIFVLRNALMNCTIGVTRSVIMDCVPKSSRAKWSAFESFASFIWAGSAVIGGYIAGAKGYQFTFFITSMLHYVGICVLVPAMYGVREVERAKRARWRNEKAEEKERKKSLRRLRSTGTASLSAAAEGCEEKDQLLGRDRASLQ</sequence>
<dbReference type="Gene3D" id="1.20.1250.20">
    <property type="entry name" value="MFS general substrate transporter like domains"/>
    <property type="match status" value="2"/>
</dbReference>
<protein>
    <recommendedName>
        <fullName evidence="5">Major facilitator superfamily (MFS) profile domain-containing protein</fullName>
    </recommendedName>
</protein>
<gene>
    <name evidence="3" type="ORF">C4B63_26g291</name>
</gene>
<feature type="compositionally biased region" description="Basic and acidic residues" evidence="1">
    <location>
        <begin position="535"/>
        <end position="544"/>
    </location>
</feature>
<dbReference type="PANTHER" id="PTHR23525:SF1">
    <property type="entry name" value="NODULIN-LIKE DOMAIN-CONTAINING PROTEIN"/>
    <property type="match status" value="1"/>
</dbReference>
<feature type="transmembrane region" description="Helical" evidence="2">
    <location>
        <begin position="61"/>
        <end position="82"/>
    </location>
</feature>
<feature type="transmembrane region" description="Helical" evidence="2">
    <location>
        <begin position="471"/>
        <end position="494"/>
    </location>
</feature>
<dbReference type="VEuPathDB" id="TriTrypDB:TcCL_ESM03367"/>
<name>A0A2V2VG74_TRYCR</name>
<dbReference type="VEuPathDB" id="TriTrypDB:TCSYLVIO_007083"/>
<organism evidence="3 4">
    <name type="scientific">Trypanosoma cruzi</name>
    <dbReference type="NCBI Taxonomy" id="5693"/>
    <lineage>
        <taxon>Eukaryota</taxon>
        <taxon>Discoba</taxon>
        <taxon>Euglenozoa</taxon>
        <taxon>Kinetoplastea</taxon>
        <taxon>Metakinetoplastina</taxon>
        <taxon>Trypanosomatida</taxon>
        <taxon>Trypanosomatidae</taxon>
        <taxon>Trypanosoma</taxon>
        <taxon>Schizotrypanum</taxon>
    </lineage>
</organism>
<keyword evidence="2" id="KW-0812">Transmembrane</keyword>
<evidence type="ECO:0000256" key="2">
    <source>
        <dbReference type="SAM" id="Phobius"/>
    </source>
</evidence>
<feature type="transmembrane region" description="Helical" evidence="2">
    <location>
        <begin position="410"/>
        <end position="430"/>
    </location>
</feature>
<dbReference type="InterPro" id="IPR011701">
    <property type="entry name" value="MFS"/>
</dbReference>
<comment type="caution">
    <text evidence="3">The sequence shown here is derived from an EMBL/GenBank/DDBJ whole genome shotgun (WGS) entry which is preliminary data.</text>
</comment>
<feature type="region of interest" description="Disordered" evidence="1">
    <location>
        <begin position="535"/>
        <end position="581"/>
    </location>
</feature>
<dbReference type="VEuPathDB" id="TriTrypDB:TcCLB.506579.50"/>
<dbReference type="Proteomes" id="UP000246121">
    <property type="component" value="Unassembled WGS sequence"/>
</dbReference>
<dbReference type="Pfam" id="PF07690">
    <property type="entry name" value="MFS_1"/>
    <property type="match status" value="2"/>
</dbReference>
<keyword evidence="2" id="KW-0472">Membrane</keyword>
<dbReference type="GO" id="GO:0022857">
    <property type="term" value="F:transmembrane transporter activity"/>
    <property type="evidence" value="ECO:0007669"/>
    <property type="project" value="InterPro"/>
</dbReference>
<evidence type="ECO:0000256" key="1">
    <source>
        <dbReference type="SAM" id="MobiDB-lite"/>
    </source>
</evidence>
<dbReference type="PANTHER" id="PTHR23525">
    <property type="entry name" value="TRANSPORTER, PUTATIVE-RELATED"/>
    <property type="match status" value="1"/>
</dbReference>
<feature type="transmembrane region" description="Helical" evidence="2">
    <location>
        <begin position="117"/>
        <end position="140"/>
    </location>
</feature>
<evidence type="ECO:0000313" key="4">
    <source>
        <dbReference type="Proteomes" id="UP000246121"/>
    </source>
</evidence>
<evidence type="ECO:0000313" key="3">
    <source>
        <dbReference type="EMBL" id="PWU94432.1"/>
    </source>
</evidence>